<keyword evidence="2" id="KW-1185">Reference proteome</keyword>
<dbReference type="InterPro" id="IPR023214">
    <property type="entry name" value="HAD_sf"/>
</dbReference>
<dbReference type="InterPro" id="IPR036412">
    <property type="entry name" value="HAD-like_sf"/>
</dbReference>
<accession>A0A5R9J4V3</accession>
<dbReference type="NCBIfam" id="TIGR01509">
    <property type="entry name" value="HAD-SF-IA-v3"/>
    <property type="match status" value="1"/>
</dbReference>
<dbReference type="AlphaFoldDB" id="A0A5R9J4V3"/>
<dbReference type="Pfam" id="PF00702">
    <property type="entry name" value="Hydrolase"/>
    <property type="match status" value="1"/>
</dbReference>
<dbReference type="Proteomes" id="UP000305654">
    <property type="component" value="Unassembled WGS sequence"/>
</dbReference>
<dbReference type="InterPro" id="IPR023198">
    <property type="entry name" value="PGP-like_dom2"/>
</dbReference>
<dbReference type="Gene3D" id="3.40.50.1000">
    <property type="entry name" value="HAD superfamily/HAD-like"/>
    <property type="match status" value="1"/>
</dbReference>
<evidence type="ECO:0000313" key="2">
    <source>
        <dbReference type="Proteomes" id="UP000305654"/>
    </source>
</evidence>
<dbReference type="PANTHER" id="PTHR18901:SF38">
    <property type="entry name" value="PSEUDOURIDINE-5'-PHOSPHATASE"/>
    <property type="match status" value="1"/>
</dbReference>
<sequence>MLQPWWKRCGVTDGRLTAAPLRLVIFDCDGVLIDSEPPSNRLVAADLRARGSTLSDQAVQHRYAGKALFMIAREVTETEKIVLPEDWPQQMKRSLLAMLEREASLIPGARAMLDAVVRLGLLLRVASNSSHEEMAIKFRRTGLYERLAGRLHSANDVGRPKPSPDLFLAAAAAEGVEPASCLVVEDSDTGVAAASAAGMACVVLRRDGELVIPAPGAGPAIRRIVHLDELEPLLMRAMAVDAA</sequence>
<dbReference type="PANTHER" id="PTHR18901">
    <property type="entry name" value="2-DEOXYGLUCOSE-6-PHOSPHATE PHOSPHATASE 2"/>
    <property type="match status" value="1"/>
</dbReference>
<keyword evidence="1" id="KW-0378">Hydrolase</keyword>
<comment type="caution">
    <text evidence="1">The sequence shown here is derived from an EMBL/GenBank/DDBJ whole genome shotgun (WGS) entry which is preliminary data.</text>
</comment>
<dbReference type="GO" id="GO:0016787">
    <property type="term" value="F:hydrolase activity"/>
    <property type="evidence" value="ECO:0007669"/>
    <property type="project" value="UniProtKB-KW"/>
</dbReference>
<proteinExistence type="predicted"/>
<dbReference type="InterPro" id="IPR006439">
    <property type="entry name" value="HAD-SF_hydro_IA"/>
</dbReference>
<reference evidence="1 2" key="1">
    <citation type="submission" date="2019-05" db="EMBL/GenBank/DDBJ databases">
        <authorList>
            <person name="Pankratov T."/>
            <person name="Grouzdev D."/>
        </authorList>
    </citation>
    <scope>NUCLEOTIDE SEQUENCE [LARGE SCALE GENOMIC DNA]</scope>
    <source>
        <strain evidence="1 2">KEBCLARHB70R</strain>
    </source>
</reference>
<dbReference type="Gene3D" id="1.10.150.240">
    <property type="entry name" value="Putative phosphatase, domain 2"/>
    <property type="match status" value="1"/>
</dbReference>
<protein>
    <submittedName>
        <fullName evidence="1">HAD family hydrolase</fullName>
    </submittedName>
</protein>
<dbReference type="SUPFAM" id="SSF56784">
    <property type="entry name" value="HAD-like"/>
    <property type="match status" value="1"/>
</dbReference>
<organism evidence="1 2">
    <name type="scientific">Lichenicoccus roseus</name>
    <dbReference type="NCBI Taxonomy" id="2683649"/>
    <lineage>
        <taxon>Bacteria</taxon>
        <taxon>Pseudomonadati</taxon>
        <taxon>Pseudomonadota</taxon>
        <taxon>Alphaproteobacteria</taxon>
        <taxon>Acetobacterales</taxon>
        <taxon>Acetobacteraceae</taxon>
        <taxon>Lichenicoccus</taxon>
    </lineage>
</organism>
<dbReference type="OrthoDB" id="9797743at2"/>
<dbReference type="SFLD" id="SFLDS00003">
    <property type="entry name" value="Haloacid_Dehalogenase"/>
    <property type="match status" value="1"/>
</dbReference>
<dbReference type="SFLD" id="SFLDG01129">
    <property type="entry name" value="C1.5:_HAD__Beta-PGM__Phosphata"/>
    <property type="match status" value="1"/>
</dbReference>
<gene>
    <name evidence="1" type="ORF">FE263_16795</name>
</gene>
<evidence type="ECO:0000313" key="1">
    <source>
        <dbReference type="EMBL" id="TLU71537.1"/>
    </source>
</evidence>
<name>A0A5R9J4V3_9PROT</name>
<dbReference type="EMBL" id="VCDI01000006">
    <property type="protein sequence ID" value="TLU71537.1"/>
    <property type="molecule type" value="Genomic_DNA"/>
</dbReference>